<accession>A0A8B6EQY9</accession>
<organism evidence="2 3">
    <name type="scientific">Mytilus galloprovincialis</name>
    <name type="common">Mediterranean mussel</name>
    <dbReference type="NCBI Taxonomy" id="29158"/>
    <lineage>
        <taxon>Eukaryota</taxon>
        <taxon>Metazoa</taxon>
        <taxon>Spiralia</taxon>
        <taxon>Lophotrochozoa</taxon>
        <taxon>Mollusca</taxon>
        <taxon>Bivalvia</taxon>
        <taxon>Autobranchia</taxon>
        <taxon>Pteriomorphia</taxon>
        <taxon>Mytilida</taxon>
        <taxon>Mytiloidea</taxon>
        <taxon>Mytilidae</taxon>
        <taxon>Mytilinae</taxon>
        <taxon>Mytilus</taxon>
    </lineage>
</organism>
<evidence type="ECO:0000313" key="2">
    <source>
        <dbReference type="EMBL" id="VDI37831.1"/>
    </source>
</evidence>
<dbReference type="AlphaFoldDB" id="A0A8B6EQY9"/>
<dbReference type="EMBL" id="UYJE01005501">
    <property type="protein sequence ID" value="VDI37831.1"/>
    <property type="molecule type" value="Genomic_DNA"/>
</dbReference>
<gene>
    <name evidence="2" type="ORF">MGAL_10B018437</name>
</gene>
<comment type="caution">
    <text evidence="2">The sequence shown here is derived from an EMBL/GenBank/DDBJ whole genome shotgun (WGS) entry which is preliminary data.</text>
</comment>
<feature type="transmembrane region" description="Helical" evidence="1">
    <location>
        <begin position="6"/>
        <end position="29"/>
    </location>
</feature>
<feature type="transmembrane region" description="Helical" evidence="1">
    <location>
        <begin position="156"/>
        <end position="179"/>
    </location>
</feature>
<proteinExistence type="predicted"/>
<keyword evidence="1" id="KW-1133">Transmembrane helix</keyword>
<keyword evidence="3" id="KW-1185">Reference proteome</keyword>
<feature type="transmembrane region" description="Helical" evidence="1">
    <location>
        <begin position="49"/>
        <end position="70"/>
    </location>
</feature>
<feature type="transmembrane region" description="Helical" evidence="1">
    <location>
        <begin position="124"/>
        <end position="144"/>
    </location>
</feature>
<dbReference type="Proteomes" id="UP000596742">
    <property type="component" value="Unassembled WGS sequence"/>
</dbReference>
<sequence>MCKTTCFKLFVFILIAILEVADLIFDWLFYAEMRRQEKGIVFGPIDAMFLHAILAFCCIGVVTFIVEMVYNQLDIFNHDNNCCIDVIYLSTIVLWCEELPQIGMNAYIASCREEGTSLVQLIKASLLIAGCILRLIIVGVRICLRRQEDSKTCLFLFSSFILVAGSILALIFAMSIFFFSNIKHDGWSFKFQASTELETRSDPSRFFGSAGIYLNVAELQKESTQSNLNDTWLKMVNLTSLINKPSQLQNIKFERKTNTRLMIQTFLPRNNSVDFQNVKSECYNETRKLLFRKVDESECLTLINSTDVVEIWIHFMFLLPTRYRLMGDVQYNACYITSEDCSETLKTCSEVNLKYFSAKSMENIQYHLNPTKTNSLFEFYTSDNLTPSKEAWKTGFGGCKSSGFESPNWYNSIALNCPN</sequence>
<evidence type="ECO:0000256" key="1">
    <source>
        <dbReference type="SAM" id="Phobius"/>
    </source>
</evidence>
<evidence type="ECO:0000313" key="3">
    <source>
        <dbReference type="Proteomes" id="UP000596742"/>
    </source>
</evidence>
<keyword evidence="1" id="KW-0472">Membrane</keyword>
<reference evidence="2" key="1">
    <citation type="submission" date="2018-11" db="EMBL/GenBank/DDBJ databases">
        <authorList>
            <person name="Alioto T."/>
            <person name="Alioto T."/>
        </authorList>
    </citation>
    <scope>NUCLEOTIDE SEQUENCE</scope>
</reference>
<protein>
    <submittedName>
        <fullName evidence="2">Uncharacterized protein</fullName>
    </submittedName>
</protein>
<keyword evidence="1" id="KW-0812">Transmembrane</keyword>
<name>A0A8B6EQY9_MYTGA</name>
<dbReference type="OrthoDB" id="6268706at2759"/>